<proteinExistence type="predicted"/>
<accession>A0A4R2PR07</accession>
<evidence type="ECO:0000256" key="1">
    <source>
        <dbReference type="PROSITE-ProRule" id="PRU00339"/>
    </source>
</evidence>
<comment type="caution">
    <text evidence="2">The sequence shown here is derived from an EMBL/GenBank/DDBJ whole genome shotgun (WGS) entry which is preliminary data.</text>
</comment>
<dbReference type="RefSeq" id="WP_132706595.1">
    <property type="nucleotide sequence ID" value="NZ_JACIGF010000001.1"/>
</dbReference>
<dbReference type="InterPro" id="IPR011990">
    <property type="entry name" value="TPR-like_helical_dom_sf"/>
</dbReference>
<dbReference type="EMBL" id="SLXO01000001">
    <property type="protein sequence ID" value="TCP38272.1"/>
    <property type="molecule type" value="Genomic_DNA"/>
</dbReference>
<dbReference type="SUPFAM" id="SSF48452">
    <property type="entry name" value="TPR-like"/>
    <property type="match status" value="1"/>
</dbReference>
<sequence>MDADTFKAEFLTGLNHQQAGQYDAAIAVWNRLLEARPDSAEALSQRGLSQFWAGDQEAGLADIHRALDMATDKAPIHYHLASLLLERADQTRAVDHLLAAGRGAEDNGLLLVMVVDDLIRLDRADAALALAETAATSHPGDARTQAALAKALLAQARIEAAATAAAGAYERLPFDPFVLEAYAAAMMLADRQKETQAALSTIERMPSEMLERAFIVIARLLEANRDYHKALKFYQALVQGGSDTLSVMVDFARLALPQGELEAARATLDRVLKRTPDLATALMLMGEYHLRTGGPAKGVPLLRQALASNGALVDCYRLMQEFAPGSLTDGDREALRALATDATLPTATRDKAGGLLG</sequence>
<evidence type="ECO:0000313" key="3">
    <source>
        <dbReference type="Proteomes" id="UP000295399"/>
    </source>
</evidence>
<evidence type="ECO:0000313" key="2">
    <source>
        <dbReference type="EMBL" id="TCP38272.1"/>
    </source>
</evidence>
<keyword evidence="3" id="KW-1185">Reference proteome</keyword>
<dbReference type="AlphaFoldDB" id="A0A4R2PR07"/>
<name>A0A4R2PR07_RHOSA</name>
<protein>
    <submittedName>
        <fullName evidence="2">Tetratricopeptide repeat protein</fullName>
    </submittedName>
</protein>
<dbReference type="InterPro" id="IPR019734">
    <property type="entry name" value="TPR_rpt"/>
</dbReference>
<dbReference type="Pfam" id="PF13432">
    <property type="entry name" value="TPR_16"/>
    <property type="match status" value="1"/>
</dbReference>
<dbReference type="Proteomes" id="UP000295399">
    <property type="component" value="Unassembled WGS sequence"/>
</dbReference>
<dbReference type="OrthoDB" id="9814069at2"/>
<dbReference type="PROSITE" id="PS50005">
    <property type="entry name" value="TPR"/>
    <property type="match status" value="1"/>
</dbReference>
<organism evidence="2 3">
    <name type="scientific">Rhodothalassium salexigens DSM 2132</name>
    <dbReference type="NCBI Taxonomy" id="1188247"/>
    <lineage>
        <taxon>Bacteria</taxon>
        <taxon>Pseudomonadati</taxon>
        <taxon>Pseudomonadota</taxon>
        <taxon>Alphaproteobacteria</taxon>
        <taxon>Rhodothalassiales</taxon>
        <taxon>Rhodothalassiaceae</taxon>
        <taxon>Rhodothalassium</taxon>
    </lineage>
</organism>
<dbReference type="InParanoid" id="A0A4R2PR07"/>
<gene>
    <name evidence="2" type="ORF">EV659_101170</name>
</gene>
<keyword evidence="1" id="KW-0802">TPR repeat</keyword>
<reference evidence="2 3" key="1">
    <citation type="submission" date="2019-03" db="EMBL/GenBank/DDBJ databases">
        <title>Genomic Encyclopedia of Type Strains, Phase IV (KMG-IV): sequencing the most valuable type-strain genomes for metagenomic binning, comparative biology and taxonomic classification.</title>
        <authorList>
            <person name="Goeker M."/>
        </authorList>
    </citation>
    <scope>NUCLEOTIDE SEQUENCE [LARGE SCALE GENOMIC DNA]</scope>
    <source>
        <strain evidence="2 3">DSM 2132</strain>
    </source>
</reference>
<dbReference type="Pfam" id="PF14559">
    <property type="entry name" value="TPR_19"/>
    <property type="match status" value="1"/>
</dbReference>
<dbReference type="Gene3D" id="1.25.40.10">
    <property type="entry name" value="Tetratricopeptide repeat domain"/>
    <property type="match status" value="2"/>
</dbReference>
<feature type="repeat" description="TPR" evidence="1">
    <location>
        <begin position="6"/>
        <end position="39"/>
    </location>
</feature>
<dbReference type="SMART" id="SM00028">
    <property type="entry name" value="TPR"/>
    <property type="match status" value="4"/>
</dbReference>